<keyword evidence="2" id="KW-1185">Reference proteome</keyword>
<sequence>MTARDVHVVRRDDGVWNAFCISELCGSYAGHYSHDVYEGDSRAAAQRAATGHRRELRRIQAERDAPPHCDACGQRLPRGGGVT</sequence>
<dbReference type="Proteomes" id="UP000256661">
    <property type="component" value="Unassembled WGS sequence"/>
</dbReference>
<name>A0A3D9T6I9_9ACTN</name>
<gene>
    <name evidence="1" type="ORF">DFJ69_5804</name>
</gene>
<evidence type="ECO:0000313" key="2">
    <source>
        <dbReference type="Proteomes" id="UP000256661"/>
    </source>
</evidence>
<dbReference type="AlphaFoldDB" id="A0A3D9T6I9"/>
<proteinExistence type="predicted"/>
<protein>
    <submittedName>
        <fullName evidence="1">Uncharacterized protein</fullName>
    </submittedName>
</protein>
<dbReference type="EMBL" id="QTTT01000001">
    <property type="protein sequence ID" value="REF00275.1"/>
    <property type="molecule type" value="Genomic_DNA"/>
</dbReference>
<dbReference type="RefSeq" id="WP_116025444.1">
    <property type="nucleotide sequence ID" value="NZ_QTTT01000001.1"/>
</dbReference>
<accession>A0A3D9T6I9</accession>
<reference evidence="1 2" key="1">
    <citation type="submission" date="2018-08" db="EMBL/GenBank/DDBJ databases">
        <title>Sequencing the genomes of 1000 actinobacteria strains.</title>
        <authorList>
            <person name="Klenk H.-P."/>
        </authorList>
    </citation>
    <scope>NUCLEOTIDE SEQUENCE [LARGE SCALE GENOMIC DNA]</scope>
    <source>
        <strain evidence="1 2">DSM 43927</strain>
    </source>
</reference>
<organism evidence="1 2">
    <name type="scientific">Thermomonospora umbrina</name>
    <dbReference type="NCBI Taxonomy" id="111806"/>
    <lineage>
        <taxon>Bacteria</taxon>
        <taxon>Bacillati</taxon>
        <taxon>Actinomycetota</taxon>
        <taxon>Actinomycetes</taxon>
        <taxon>Streptosporangiales</taxon>
        <taxon>Thermomonosporaceae</taxon>
        <taxon>Thermomonospora</taxon>
    </lineage>
</organism>
<comment type="caution">
    <text evidence="1">The sequence shown here is derived from an EMBL/GenBank/DDBJ whole genome shotgun (WGS) entry which is preliminary data.</text>
</comment>
<evidence type="ECO:0000313" key="1">
    <source>
        <dbReference type="EMBL" id="REF00275.1"/>
    </source>
</evidence>